<dbReference type="RefSeq" id="WP_167704274.1">
    <property type="nucleotide sequence ID" value="NZ_CP118169.1"/>
</dbReference>
<keyword evidence="3" id="KW-1185">Reference proteome</keyword>
<evidence type="ECO:0000256" key="1">
    <source>
        <dbReference type="SAM" id="Phobius"/>
    </source>
</evidence>
<dbReference type="Proteomes" id="UP000752013">
    <property type="component" value="Unassembled WGS sequence"/>
</dbReference>
<keyword evidence="1" id="KW-0812">Transmembrane</keyword>
<comment type="caution">
    <text evidence="2">The sequence shown here is derived from an EMBL/GenBank/DDBJ whole genome shotgun (WGS) entry which is preliminary data.</text>
</comment>
<feature type="transmembrane region" description="Helical" evidence="1">
    <location>
        <begin position="87"/>
        <end position="107"/>
    </location>
</feature>
<evidence type="ECO:0000313" key="2">
    <source>
        <dbReference type="EMBL" id="NIZ47641.1"/>
    </source>
</evidence>
<gene>
    <name evidence="2" type="ORF">HCT46_06925</name>
</gene>
<accession>A0A968KTR1</accession>
<reference evidence="2" key="1">
    <citation type="submission" date="2020-03" db="EMBL/GenBank/DDBJ databases">
        <title>Spirochaetal bacteria isolated from arthropods constitute a novel genus Entomospira genus novum within the order Spirochaetales.</title>
        <authorList>
            <person name="Grana-Miraglia L."/>
            <person name="Sikutova S."/>
            <person name="Fingerle V."/>
            <person name="Sing A."/>
            <person name="Castillo-Ramirez S."/>
            <person name="Margos G."/>
            <person name="Rudolf I."/>
        </authorList>
    </citation>
    <scope>NUCLEOTIDE SEQUENCE</scope>
    <source>
        <strain evidence="2">BR208</strain>
    </source>
</reference>
<keyword evidence="1" id="KW-0472">Membrane</keyword>
<protein>
    <submittedName>
        <fullName evidence="2">Uncharacterized protein</fullName>
    </submittedName>
</protein>
<dbReference type="EMBL" id="JAATLK010000002">
    <property type="protein sequence ID" value="NIZ47641.1"/>
    <property type="molecule type" value="Genomic_DNA"/>
</dbReference>
<organism evidence="2 3">
    <name type="scientific">Entomospira nematocerorum</name>
    <dbReference type="NCBI Taxonomy" id="2719987"/>
    <lineage>
        <taxon>Bacteria</taxon>
        <taxon>Pseudomonadati</taxon>
        <taxon>Spirochaetota</taxon>
        <taxon>Spirochaetia</taxon>
        <taxon>Spirochaetales</taxon>
        <taxon>Spirochaetaceae</taxon>
        <taxon>Entomospira</taxon>
    </lineage>
</organism>
<feature type="transmembrane region" description="Helical" evidence="1">
    <location>
        <begin position="12"/>
        <end position="35"/>
    </location>
</feature>
<feature type="transmembrane region" description="Helical" evidence="1">
    <location>
        <begin position="55"/>
        <end position="75"/>
    </location>
</feature>
<dbReference type="AlphaFoldDB" id="A0A968KTR1"/>
<keyword evidence="1" id="KW-1133">Transmembrane helix</keyword>
<sequence length="153" mass="17639">MHSRTSEIILNFIAILYFIVFMSLFIVVLAVLPSMTWSNIKMIRSTGFSMPNNDVVVMLAMSAFFMGLASWIPGLRRIYKKLPWLMAFFKIFFFNSLLFIIALYVMNYGYSVIDAHRNTIFYILTLCILVAGRLLLGLYAMSHSIERIGEIEP</sequence>
<name>A0A968KTR1_9SPIO</name>
<feature type="transmembrane region" description="Helical" evidence="1">
    <location>
        <begin position="119"/>
        <end position="141"/>
    </location>
</feature>
<evidence type="ECO:0000313" key="3">
    <source>
        <dbReference type="Proteomes" id="UP000752013"/>
    </source>
</evidence>
<proteinExistence type="predicted"/>